<comment type="similarity">
    <text evidence="2">Belongs to the cyclin family.</text>
</comment>
<evidence type="ECO:0000256" key="2">
    <source>
        <dbReference type="RuleBase" id="RU000383"/>
    </source>
</evidence>
<evidence type="ECO:0000256" key="1">
    <source>
        <dbReference type="ARBA" id="ARBA00023127"/>
    </source>
</evidence>
<dbReference type="GO" id="GO:0016538">
    <property type="term" value="F:cyclin-dependent protein serine/threonine kinase regulator activity"/>
    <property type="evidence" value="ECO:0007669"/>
    <property type="project" value="InterPro"/>
</dbReference>
<protein>
    <recommendedName>
        <fullName evidence="4">Cyclin-like domain-containing protein</fullName>
    </recommendedName>
</protein>
<evidence type="ECO:0000256" key="3">
    <source>
        <dbReference type="SAM" id="Coils"/>
    </source>
</evidence>
<dbReference type="SMART" id="SM00385">
    <property type="entry name" value="CYCLIN"/>
    <property type="match status" value="1"/>
</dbReference>
<feature type="domain" description="Cyclin-like" evidence="4">
    <location>
        <begin position="66"/>
        <end position="162"/>
    </location>
</feature>
<dbReference type="InterPro" id="IPR031658">
    <property type="entry name" value="Cyclin_C_2"/>
</dbReference>
<keyword evidence="1 2" id="KW-0195">Cyclin</keyword>
<dbReference type="PANTHER" id="PTHR10026">
    <property type="entry name" value="CYCLIN"/>
    <property type="match status" value="1"/>
</dbReference>
<dbReference type="Pfam" id="PF00134">
    <property type="entry name" value="Cyclin_N"/>
    <property type="match status" value="1"/>
</dbReference>
<feature type="coiled-coil region" evidence="3">
    <location>
        <begin position="281"/>
        <end position="313"/>
    </location>
</feature>
<dbReference type="SUPFAM" id="SSF47954">
    <property type="entry name" value="Cyclin-like"/>
    <property type="match status" value="2"/>
</dbReference>
<dbReference type="EMBL" id="HBIZ01026278">
    <property type="protein sequence ID" value="CAE0764036.1"/>
    <property type="molecule type" value="Transcribed_RNA"/>
</dbReference>
<keyword evidence="3" id="KW-0175">Coiled coil</keyword>
<dbReference type="InterPro" id="IPR013763">
    <property type="entry name" value="Cyclin-like_dom"/>
</dbReference>
<evidence type="ECO:0000313" key="5">
    <source>
        <dbReference type="EMBL" id="CAE0764036.1"/>
    </source>
</evidence>
<dbReference type="InterPro" id="IPR043198">
    <property type="entry name" value="Cyclin/Ssn8"/>
</dbReference>
<name>A0A7S4BFA1_CHRCT</name>
<dbReference type="InterPro" id="IPR006671">
    <property type="entry name" value="Cyclin_N"/>
</dbReference>
<organism evidence="5">
    <name type="scientific">Chrysotila carterae</name>
    <name type="common">Marine alga</name>
    <name type="synonym">Syracosphaera carterae</name>
    <dbReference type="NCBI Taxonomy" id="13221"/>
    <lineage>
        <taxon>Eukaryota</taxon>
        <taxon>Haptista</taxon>
        <taxon>Haptophyta</taxon>
        <taxon>Prymnesiophyceae</taxon>
        <taxon>Isochrysidales</taxon>
        <taxon>Isochrysidaceae</taxon>
        <taxon>Chrysotila</taxon>
    </lineage>
</organism>
<dbReference type="AlphaFoldDB" id="A0A7S4BFA1"/>
<dbReference type="Gene3D" id="1.10.472.10">
    <property type="entry name" value="Cyclin-like"/>
    <property type="match status" value="2"/>
</dbReference>
<accession>A0A7S4BFA1</accession>
<proteinExistence type="inferred from homology"/>
<sequence length="379" mass="42387">MQSFERSTHGRNWIFTEPQLAELRHKLYEQTAEKLKSAEAEKGITTSNLTVLTADEEKLLREYYECKLQEICQEPVCPDQKHPAITVPKYTQRAMCTALSYFKRFFLKVSIVEENPRHMIFAALFLAGKVEEEKITLDDLLSSYAPKLKPETLLALEKRLLETLSFQLVVFSPFRALVGFLCDLQTWSRAQADKLSAAAADKKAEEAEMQRLQIEGMAAVRDALVGDVPMLYSPQQIALAVLRRVAKRGGGGGGGVPVDAWLRDRFAFLHEGDVGTLDSQLHAVEEQVERARLSKLEASSESAKKHLELLEERRRAVFKLVKAHSAALDSRQQAAEGAEAVAKFHAEIKEAERTEARVTGIGAGADDGAPFKLHKRIRT</sequence>
<dbReference type="GO" id="GO:0006357">
    <property type="term" value="P:regulation of transcription by RNA polymerase II"/>
    <property type="evidence" value="ECO:0007669"/>
    <property type="project" value="InterPro"/>
</dbReference>
<dbReference type="InterPro" id="IPR036915">
    <property type="entry name" value="Cyclin-like_sf"/>
</dbReference>
<evidence type="ECO:0000259" key="4">
    <source>
        <dbReference type="SMART" id="SM00385"/>
    </source>
</evidence>
<gene>
    <name evidence="5" type="ORF">PCAR00345_LOCUS16648</name>
</gene>
<reference evidence="5" key="1">
    <citation type="submission" date="2021-01" db="EMBL/GenBank/DDBJ databases">
        <authorList>
            <person name="Corre E."/>
            <person name="Pelletier E."/>
            <person name="Niang G."/>
            <person name="Scheremetjew M."/>
            <person name="Finn R."/>
            <person name="Kale V."/>
            <person name="Holt S."/>
            <person name="Cochrane G."/>
            <person name="Meng A."/>
            <person name="Brown T."/>
            <person name="Cohen L."/>
        </authorList>
    </citation>
    <scope>NUCLEOTIDE SEQUENCE</scope>
    <source>
        <strain evidence="5">CCMP645</strain>
    </source>
</reference>
<dbReference type="Pfam" id="PF16899">
    <property type="entry name" value="Cyclin_C_2"/>
    <property type="match status" value="1"/>
</dbReference>
<dbReference type="CDD" id="cd20524">
    <property type="entry name" value="CYCLIN_CCNH_rpt1"/>
    <property type="match status" value="1"/>
</dbReference>